<keyword evidence="3" id="KW-1185">Reference proteome</keyword>
<evidence type="ECO:0000313" key="2">
    <source>
        <dbReference type="EMBL" id="MFD2602370.1"/>
    </source>
</evidence>
<organism evidence="2 3">
    <name type="scientific">Flavobacterium suzhouense</name>
    <dbReference type="NCBI Taxonomy" id="1529638"/>
    <lineage>
        <taxon>Bacteria</taxon>
        <taxon>Pseudomonadati</taxon>
        <taxon>Bacteroidota</taxon>
        <taxon>Flavobacteriia</taxon>
        <taxon>Flavobacteriales</taxon>
        <taxon>Flavobacteriaceae</taxon>
        <taxon>Flavobacterium</taxon>
    </lineage>
</organism>
<name>A0ABW5NVL6_9FLAO</name>
<protein>
    <submittedName>
        <fullName evidence="2">Uncharacterized protein</fullName>
    </submittedName>
</protein>
<sequence>MPKLTTDQIVAIDKALWDIEIRFLDIRVEMIDHAATSLEGMEGDFNVNLERYIADNKRELRKNYRQFKMNAWIKGVKLLFSNLFTVRFMLILAGVYALLYVDYSFQGREGVTTIFVLMSALAFPVLWIYYLYVGFTKQKKQFSTAERLLEFFGGMLITFCFLIRDRIDKAEIEDTAKLLYYAFIISFYVMMVITYRFLIRFYNSRYQVA</sequence>
<keyword evidence="1" id="KW-1133">Transmembrane helix</keyword>
<keyword evidence="1" id="KW-0472">Membrane</keyword>
<dbReference type="Proteomes" id="UP001597480">
    <property type="component" value="Unassembled WGS sequence"/>
</dbReference>
<evidence type="ECO:0000313" key="3">
    <source>
        <dbReference type="Proteomes" id="UP001597480"/>
    </source>
</evidence>
<feature type="transmembrane region" description="Helical" evidence="1">
    <location>
        <begin position="147"/>
        <end position="167"/>
    </location>
</feature>
<keyword evidence="1" id="KW-0812">Transmembrane</keyword>
<dbReference type="EMBL" id="JBHUMD010000024">
    <property type="protein sequence ID" value="MFD2602370.1"/>
    <property type="molecule type" value="Genomic_DNA"/>
</dbReference>
<dbReference type="RefSeq" id="WP_379820830.1">
    <property type="nucleotide sequence ID" value="NZ_JBHUMD010000024.1"/>
</dbReference>
<gene>
    <name evidence="2" type="ORF">ACFSR3_09920</name>
</gene>
<comment type="caution">
    <text evidence="2">The sequence shown here is derived from an EMBL/GenBank/DDBJ whole genome shotgun (WGS) entry which is preliminary data.</text>
</comment>
<feature type="transmembrane region" description="Helical" evidence="1">
    <location>
        <begin position="113"/>
        <end position="135"/>
    </location>
</feature>
<reference evidence="3" key="1">
    <citation type="journal article" date="2019" name="Int. J. Syst. Evol. Microbiol.">
        <title>The Global Catalogue of Microorganisms (GCM) 10K type strain sequencing project: providing services to taxonomists for standard genome sequencing and annotation.</title>
        <authorList>
            <consortium name="The Broad Institute Genomics Platform"/>
            <consortium name="The Broad Institute Genome Sequencing Center for Infectious Disease"/>
            <person name="Wu L."/>
            <person name="Ma J."/>
        </authorList>
    </citation>
    <scope>NUCLEOTIDE SEQUENCE [LARGE SCALE GENOMIC DNA]</scope>
    <source>
        <strain evidence="3">KCTC 42107</strain>
    </source>
</reference>
<proteinExistence type="predicted"/>
<accession>A0ABW5NVL6</accession>
<feature type="transmembrane region" description="Helical" evidence="1">
    <location>
        <begin position="179"/>
        <end position="198"/>
    </location>
</feature>
<feature type="transmembrane region" description="Helical" evidence="1">
    <location>
        <begin position="78"/>
        <end position="101"/>
    </location>
</feature>
<evidence type="ECO:0000256" key="1">
    <source>
        <dbReference type="SAM" id="Phobius"/>
    </source>
</evidence>